<organism evidence="2 3">
    <name type="scientific">Botrytis tulipae</name>
    <dbReference type="NCBI Taxonomy" id="87230"/>
    <lineage>
        <taxon>Eukaryota</taxon>
        <taxon>Fungi</taxon>
        <taxon>Dikarya</taxon>
        <taxon>Ascomycota</taxon>
        <taxon>Pezizomycotina</taxon>
        <taxon>Leotiomycetes</taxon>
        <taxon>Helotiales</taxon>
        <taxon>Sclerotiniaceae</taxon>
        <taxon>Botrytis</taxon>
    </lineage>
</organism>
<evidence type="ECO:0000256" key="1">
    <source>
        <dbReference type="SAM" id="MobiDB-lite"/>
    </source>
</evidence>
<keyword evidence="3" id="KW-1185">Reference proteome</keyword>
<sequence length="85" mass="9576">MKRMTRALEHLDLIHAMNLAIRMPEQKYASTSELLQILEPKQFLQSGDLVEPLQETPQNFSLQFSNPAQPAVMPSNGLPPAFTID</sequence>
<accession>A0A4Z1E615</accession>
<proteinExistence type="predicted"/>
<reference evidence="2 3" key="1">
    <citation type="submission" date="2017-12" db="EMBL/GenBank/DDBJ databases">
        <title>Comparative genomics of Botrytis spp.</title>
        <authorList>
            <person name="Valero-Jimenez C.A."/>
            <person name="Tapia P."/>
            <person name="Veloso J."/>
            <person name="Silva-Moreno E."/>
            <person name="Staats M."/>
            <person name="Valdes J.H."/>
            <person name="Van Kan J.A.L."/>
        </authorList>
    </citation>
    <scope>NUCLEOTIDE SEQUENCE [LARGE SCALE GENOMIC DNA]</scope>
    <source>
        <strain evidence="2 3">Bt9001</strain>
    </source>
</reference>
<protein>
    <submittedName>
        <fullName evidence="2">Uncharacterized protein</fullName>
    </submittedName>
</protein>
<dbReference type="Proteomes" id="UP000297777">
    <property type="component" value="Unassembled WGS sequence"/>
</dbReference>
<gene>
    <name evidence="2" type="ORF">BTUL_0274g00080</name>
</gene>
<evidence type="ECO:0000313" key="3">
    <source>
        <dbReference type="Proteomes" id="UP000297777"/>
    </source>
</evidence>
<dbReference type="EMBL" id="PQXH01000273">
    <property type="protein sequence ID" value="TGO07466.1"/>
    <property type="molecule type" value="Genomic_DNA"/>
</dbReference>
<name>A0A4Z1E615_9HELO</name>
<feature type="region of interest" description="Disordered" evidence="1">
    <location>
        <begin position="66"/>
        <end position="85"/>
    </location>
</feature>
<comment type="caution">
    <text evidence="2">The sequence shown here is derived from an EMBL/GenBank/DDBJ whole genome shotgun (WGS) entry which is preliminary data.</text>
</comment>
<dbReference type="OrthoDB" id="10306329at2759"/>
<dbReference type="AlphaFoldDB" id="A0A4Z1E615"/>
<evidence type="ECO:0000313" key="2">
    <source>
        <dbReference type="EMBL" id="TGO07466.1"/>
    </source>
</evidence>